<accession>A0ABR0X818</accession>
<dbReference type="PROSITE" id="PS50157">
    <property type="entry name" value="ZINC_FINGER_C2H2_2"/>
    <property type="match status" value="1"/>
</dbReference>
<dbReference type="InterPro" id="IPR051506">
    <property type="entry name" value="ATOS_Transcription_Regulators"/>
</dbReference>
<keyword evidence="4" id="KW-1185">Reference proteome</keyword>
<keyword evidence="1" id="KW-0862">Zinc</keyword>
<gene>
    <name evidence="3" type="ORF">DH2020_009599</name>
</gene>
<dbReference type="Pfam" id="PF13889">
    <property type="entry name" value="Chromosome_seg"/>
    <property type="match status" value="1"/>
</dbReference>
<feature type="domain" description="C2H2-type" evidence="2">
    <location>
        <begin position="694"/>
        <end position="721"/>
    </location>
</feature>
<keyword evidence="1" id="KW-0863">Zinc-finger</keyword>
<name>A0ABR0X818_REHGL</name>
<comment type="caution">
    <text evidence="3">The sequence shown here is derived from an EMBL/GenBank/DDBJ whole genome shotgun (WGS) entry which is preliminary data.</text>
</comment>
<evidence type="ECO:0000256" key="1">
    <source>
        <dbReference type="PROSITE-ProRule" id="PRU00042"/>
    </source>
</evidence>
<protein>
    <recommendedName>
        <fullName evidence="2">C2H2-type domain-containing protein</fullName>
    </recommendedName>
</protein>
<dbReference type="Proteomes" id="UP001318860">
    <property type="component" value="Unassembled WGS sequence"/>
</dbReference>
<dbReference type="SMART" id="SM01177">
    <property type="entry name" value="DUF4210"/>
    <property type="match status" value="1"/>
</dbReference>
<proteinExistence type="predicted"/>
<reference evidence="3 4" key="1">
    <citation type="journal article" date="2021" name="Comput. Struct. Biotechnol. J.">
        <title>De novo genome assembly of the potent medicinal plant Rehmannia glutinosa using nanopore technology.</title>
        <authorList>
            <person name="Ma L."/>
            <person name="Dong C."/>
            <person name="Song C."/>
            <person name="Wang X."/>
            <person name="Zheng X."/>
            <person name="Niu Y."/>
            <person name="Chen S."/>
            <person name="Feng W."/>
        </authorList>
    </citation>
    <scope>NUCLEOTIDE SEQUENCE [LARGE SCALE GENOMIC DNA]</scope>
    <source>
        <strain evidence="3">DH-2019</strain>
    </source>
</reference>
<keyword evidence="1" id="KW-0479">Metal-binding</keyword>
<dbReference type="Gene3D" id="3.30.160.60">
    <property type="entry name" value="Classic Zinc Finger"/>
    <property type="match status" value="1"/>
</dbReference>
<dbReference type="InterPro" id="IPR025261">
    <property type="entry name" value="Atos-like_cons_dom"/>
</dbReference>
<dbReference type="InterPro" id="IPR013087">
    <property type="entry name" value="Znf_C2H2_type"/>
</dbReference>
<evidence type="ECO:0000259" key="2">
    <source>
        <dbReference type="PROSITE" id="PS50157"/>
    </source>
</evidence>
<dbReference type="PROSITE" id="PS00028">
    <property type="entry name" value="ZINC_FINGER_C2H2_1"/>
    <property type="match status" value="1"/>
</dbReference>
<sequence>MGLPQVSSSETPEGATGPLSTYVYSVPQFSGARTRDLDGLCSGAVNPACGDSRHYSLGDFQWKTSMGFSKSPDEIEKTILDATPNVLVPKVCCERRVGSSTPETRRYIQPPISRIVGFDYDNKNVFSDGIDGSPSYYYSTSANLTRKEPELSGSHVRKRMLSPLNKMLLPEKFNADFLEIGSRDFPDKCHSSTNGISSAPDNKKVNVGSKNHLTMPIWSVTNSPELNGRLYKNNKTTSIFFTDGPVLEDKELIPFSYIPSPGTDPFFESGYVGCQSGAKSIPIKEPLSSPLSLSPLGPKFYEQVDPIDRERRSKKEEILKKAAHSLDESVSDMIFSSEEEEFRITRISFDSTDVCHGEAPSSSSETKTGTKWSLCRHPNAGIYYRNLEKKLRGFPLKRSLIGSFEESLLSGRLCCGRFSQKIDGFLAVLSITGGNFSPKSQKLPFAVTSVDGDSYLLYYASIDLADSSRSNKRCVENQKKILDNGDPLSGKKNRLRIPMKGRIQLTFLRQKVFLASSASDSISVWEEHKIVNKKYEDKASLVLEEKHNEQMGNERKILQCNSCQSDQVDAFHKTERNTEHTCSRVNGNATAVGALRYALHLRFVCTSSNKSPTSDSRSDISLASERSKIYMQEQRRFYLYDDLKVVFPQRHSDADEGKRTKMADPSTYDFFNLNTQPPNKLNHPQNSSSNSRLFSCLYCNRKFCTSQALGGHQNAHKRERAATRRTLTTADGLSRLHSLPPTASFEINAQTPYSYWFQPSLDGGSAIGGFWWRTIGFGAVFRRRLAGKCKP</sequence>
<dbReference type="PANTHER" id="PTHR13199">
    <property type="entry name" value="GH03947P"/>
    <property type="match status" value="1"/>
</dbReference>
<evidence type="ECO:0000313" key="3">
    <source>
        <dbReference type="EMBL" id="KAK6155351.1"/>
    </source>
</evidence>
<evidence type="ECO:0000313" key="4">
    <source>
        <dbReference type="Proteomes" id="UP001318860"/>
    </source>
</evidence>
<dbReference type="PANTHER" id="PTHR13199:SF23">
    <property type="entry name" value="MEIOSIS CHROMOSOME SEGREGATION FAMILY PROTEIN"/>
    <property type="match status" value="1"/>
</dbReference>
<dbReference type="InterPro" id="IPR033473">
    <property type="entry name" value="Atos-like_C"/>
</dbReference>
<organism evidence="3 4">
    <name type="scientific">Rehmannia glutinosa</name>
    <name type="common">Chinese foxglove</name>
    <dbReference type="NCBI Taxonomy" id="99300"/>
    <lineage>
        <taxon>Eukaryota</taxon>
        <taxon>Viridiplantae</taxon>
        <taxon>Streptophyta</taxon>
        <taxon>Embryophyta</taxon>
        <taxon>Tracheophyta</taxon>
        <taxon>Spermatophyta</taxon>
        <taxon>Magnoliopsida</taxon>
        <taxon>eudicotyledons</taxon>
        <taxon>Gunneridae</taxon>
        <taxon>Pentapetalae</taxon>
        <taxon>asterids</taxon>
        <taxon>lamiids</taxon>
        <taxon>Lamiales</taxon>
        <taxon>Orobanchaceae</taxon>
        <taxon>Rehmannieae</taxon>
        <taxon>Rehmannia</taxon>
    </lineage>
</organism>
<dbReference type="EMBL" id="JABTTQ020000005">
    <property type="protein sequence ID" value="KAK6155351.1"/>
    <property type="molecule type" value="Genomic_DNA"/>
</dbReference>